<comment type="caution">
    <text evidence="2">The sequence shown here is derived from an EMBL/GenBank/DDBJ whole genome shotgun (WGS) entry which is preliminary data.</text>
</comment>
<reference evidence="2" key="1">
    <citation type="journal article" date="2014" name="Int. J. Syst. Evol. Microbiol.">
        <title>Complete genome sequence of Corynebacterium casei LMG S-19264T (=DSM 44701T), isolated from a smear-ripened cheese.</title>
        <authorList>
            <consortium name="US DOE Joint Genome Institute (JGI-PGF)"/>
            <person name="Walter F."/>
            <person name="Albersmeier A."/>
            <person name="Kalinowski J."/>
            <person name="Ruckert C."/>
        </authorList>
    </citation>
    <scope>NUCLEOTIDE SEQUENCE</scope>
    <source>
        <strain evidence="2">JCM 3086</strain>
    </source>
</reference>
<reference evidence="2" key="2">
    <citation type="submission" date="2020-09" db="EMBL/GenBank/DDBJ databases">
        <authorList>
            <person name="Sun Q."/>
            <person name="Ohkuma M."/>
        </authorList>
    </citation>
    <scope>NUCLEOTIDE SEQUENCE</scope>
    <source>
        <strain evidence="2">JCM 3086</strain>
    </source>
</reference>
<evidence type="ECO:0000313" key="3">
    <source>
        <dbReference type="Proteomes" id="UP000657574"/>
    </source>
</evidence>
<keyword evidence="3" id="KW-1185">Reference proteome</keyword>
<dbReference type="EMBL" id="BMQA01000132">
    <property type="protein sequence ID" value="GGJ71481.1"/>
    <property type="molecule type" value="Genomic_DNA"/>
</dbReference>
<name>A0A917PCZ6_9ACTN</name>
<keyword evidence="1" id="KW-0472">Membrane</keyword>
<gene>
    <name evidence="2" type="ORF">GCM10010121_097640</name>
</gene>
<sequence>MNIGEGGMRIVLTVRDDAGAENGAAALRSWLTDVPQLRGRIGREDESGPPGTMGAATDALVAVLEPGGVAVAFAGALVAWVQSRRSSHTVDVTRPDGTRIVISSRQARTMSLQEAADLAERLAGPDGEGGGPITPEHGG</sequence>
<accession>A0A917PCZ6</accession>
<protein>
    <submittedName>
        <fullName evidence="2">Uncharacterized protein</fullName>
    </submittedName>
</protein>
<dbReference type="AlphaFoldDB" id="A0A917PCZ6"/>
<dbReference type="InterPro" id="IPR045428">
    <property type="entry name" value="EACC1"/>
</dbReference>
<organism evidence="2 3">
    <name type="scientific">Streptomyces brasiliensis</name>
    <dbReference type="NCBI Taxonomy" id="1954"/>
    <lineage>
        <taxon>Bacteria</taxon>
        <taxon>Bacillati</taxon>
        <taxon>Actinomycetota</taxon>
        <taxon>Actinomycetes</taxon>
        <taxon>Kitasatosporales</taxon>
        <taxon>Streptomycetaceae</taxon>
        <taxon>Streptomyces</taxon>
    </lineage>
</organism>
<dbReference type="Proteomes" id="UP000657574">
    <property type="component" value="Unassembled WGS sequence"/>
</dbReference>
<dbReference type="RefSeq" id="WP_189317706.1">
    <property type="nucleotide sequence ID" value="NZ_BMQA01000132.1"/>
</dbReference>
<keyword evidence="1" id="KW-0812">Transmembrane</keyword>
<keyword evidence="1" id="KW-1133">Transmembrane helix</keyword>
<feature type="transmembrane region" description="Helical" evidence="1">
    <location>
        <begin position="59"/>
        <end position="81"/>
    </location>
</feature>
<dbReference type="Pfam" id="PF19953">
    <property type="entry name" value="EACC1"/>
    <property type="match status" value="1"/>
</dbReference>
<evidence type="ECO:0000313" key="2">
    <source>
        <dbReference type="EMBL" id="GGJ71481.1"/>
    </source>
</evidence>
<evidence type="ECO:0000256" key="1">
    <source>
        <dbReference type="SAM" id="Phobius"/>
    </source>
</evidence>
<proteinExistence type="predicted"/>